<sequence>MGATPFTEKILKAKLPKGFDKPTDMKYNGMKDPQEHLTTFKAKMNLDGAVDAAQCRAFPVNLAGPAIKWFNALPNISIASFDDVSRKFLTQFTTKITKAKHLISLLEITQRQDKSTKKYLDRFNDECLTVDGLMDLVANLCLTNGLINEDFKKHLTTKPVYTMYEIQNVAREYINDEEFIQVVATNKQQHDDTARQLKERTGDNKSLYYNYHRGYGHKTQDCFDLKDALKQAILDSKLESSEIPRKLIEKD</sequence>
<dbReference type="AlphaFoldDB" id="A0A6P4BKX5"/>
<evidence type="ECO:0000259" key="1">
    <source>
        <dbReference type="Pfam" id="PF03732"/>
    </source>
</evidence>
<evidence type="ECO:0000313" key="2">
    <source>
        <dbReference type="Proteomes" id="UP000515211"/>
    </source>
</evidence>
<feature type="domain" description="Retrotransposon gag" evidence="1">
    <location>
        <begin position="57"/>
        <end position="131"/>
    </location>
</feature>
<dbReference type="PANTHER" id="PTHR33223">
    <property type="entry name" value="CCHC-TYPE DOMAIN-CONTAINING PROTEIN"/>
    <property type="match status" value="1"/>
</dbReference>
<reference evidence="2" key="1">
    <citation type="journal article" date="2016" name="Nat. Genet.">
        <title>The genome sequences of Arachis duranensis and Arachis ipaensis, the diploid ancestors of cultivated peanut.</title>
        <authorList>
            <person name="Bertioli D.J."/>
            <person name="Cannon S.B."/>
            <person name="Froenicke L."/>
            <person name="Huang G."/>
            <person name="Farmer A.D."/>
            <person name="Cannon E.K."/>
            <person name="Liu X."/>
            <person name="Gao D."/>
            <person name="Clevenger J."/>
            <person name="Dash S."/>
            <person name="Ren L."/>
            <person name="Moretzsohn M.C."/>
            <person name="Shirasawa K."/>
            <person name="Huang W."/>
            <person name="Vidigal B."/>
            <person name="Abernathy B."/>
            <person name="Chu Y."/>
            <person name="Niederhuth C.E."/>
            <person name="Umale P."/>
            <person name="Araujo A.C."/>
            <person name="Kozik A."/>
            <person name="Kim K.D."/>
            <person name="Burow M.D."/>
            <person name="Varshney R.K."/>
            <person name="Wang X."/>
            <person name="Zhang X."/>
            <person name="Barkley N."/>
            <person name="Guimaraes P.M."/>
            <person name="Isobe S."/>
            <person name="Guo B."/>
            <person name="Liao B."/>
            <person name="Stalker H.T."/>
            <person name="Schmitz R.J."/>
            <person name="Scheffler B.E."/>
            <person name="Leal-Bertioli S.C."/>
            <person name="Xun X."/>
            <person name="Jackson S.A."/>
            <person name="Michelmore R."/>
            <person name="Ozias-Akins P."/>
        </authorList>
    </citation>
    <scope>NUCLEOTIDE SEQUENCE [LARGE SCALE GENOMIC DNA]</scope>
    <source>
        <strain evidence="2">cv. V14167</strain>
    </source>
</reference>
<dbReference type="Proteomes" id="UP000515211">
    <property type="component" value="Chromosome 9"/>
</dbReference>
<protein>
    <submittedName>
        <fullName evidence="3">Uncharacterized protein LOC107464925</fullName>
    </submittedName>
</protein>
<dbReference type="RefSeq" id="XP_015939379.1">
    <property type="nucleotide sequence ID" value="XM_016083893.1"/>
</dbReference>
<reference evidence="3" key="2">
    <citation type="submission" date="2025-08" db="UniProtKB">
        <authorList>
            <consortium name="RefSeq"/>
        </authorList>
    </citation>
    <scope>IDENTIFICATION</scope>
    <source>
        <tissue evidence="3">Whole plant</tissue>
    </source>
</reference>
<dbReference type="Pfam" id="PF03732">
    <property type="entry name" value="Retrotrans_gag"/>
    <property type="match status" value="1"/>
</dbReference>
<dbReference type="OrthoDB" id="1737504at2759"/>
<dbReference type="GeneID" id="107464925"/>
<evidence type="ECO:0000313" key="3">
    <source>
        <dbReference type="RefSeq" id="XP_015939379.1"/>
    </source>
</evidence>
<keyword evidence="2" id="KW-1185">Reference proteome</keyword>
<accession>A0A6P4BKX5</accession>
<dbReference type="InterPro" id="IPR005162">
    <property type="entry name" value="Retrotrans_gag_dom"/>
</dbReference>
<dbReference type="KEGG" id="adu:107464925"/>
<dbReference type="PANTHER" id="PTHR33223:SF10">
    <property type="entry name" value="AMINOTRANSFERASE-LIKE PLANT MOBILE DOMAIN-CONTAINING PROTEIN"/>
    <property type="match status" value="1"/>
</dbReference>
<proteinExistence type="predicted"/>
<organism evidence="2 3">
    <name type="scientific">Arachis duranensis</name>
    <name type="common">Wild peanut</name>
    <dbReference type="NCBI Taxonomy" id="130453"/>
    <lineage>
        <taxon>Eukaryota</taxon>
        <taxon>Viridiplantae</taxon>
        <taxon>Streptophyta</taxon>
        <taxon>Embryophyta</taxon>
        <taxon>Tracheophyta</taxon>
        <taxon>Spermatophyta</taxon>
        <taxon>Magnoliopsida</taxon>
        <taxon>eudicotyledons</taxon>
        <taxon>Gunneridae</taxon>
        <taxon>Pentapetalae</taxon>
        <taxon>rosids</taxon>
        <taxon>fabids</taxon>
        <taxon>Fabales</taxon>
        <taxon>Fabaceae</taxon>
        <taxon>Papilionoideae</taxon>
        <taxon>50 kb inversion clade</taxon>
        <taxon>dalbergioids sensu lato</taxon>
        <taxon>Dalbergieae</taxon>
        <taxon>Pterocarpus clade</taxon>
        <taxon>Arachis</taxon>
    </lineage>
</organism>
<name>A0A6P4BKX5_ARADU</name>
<gene>
    <name evidence="3" type="primary">LOC107464925</name>
</gene>